<protein>
    <submittedName>
        <fullName evidence="9">Thiol reductant ABC exporter subunit CydC</fullName>
    </submittedName>
</protein>
<evidence type="ECO:0000256" key="6">
    <source>
        <dbReference type="ARBA" id="ARBA00022840"/>
    </source>
</evidence>
<dbReference type="RefSeq" id="WP_125664144.1">
    <property type="nucleotide sequence ID" value="NZ_AP019308.1"/>
</dbReference>
<dbReference type="PROSITE" id="PS00211">
    <property type="entry name" value="ABC_TRANSPORTER_1"/>
    <property type="match status" value="1"/>
</dbReference>
<sequence>MTIMLQTLRFMKPYKGRLLLAVLLGFLTIGANLGLMGTSGYLIASAALRPENVLLLWLPIVGVRFFGLSRGVFRYFERLISHDLTFRILKDIRVWLFVRLERRGEKLLEGEKSGDLLGSIISDVDTLQGLFLRVVLPPAVALLVGLTGVGLMSFFSVKLGIILGIMLFLAGVVIPYATYRWGRKPGQEWVEQRAKIYEETSELITGLPELTIFGGLEERLQRLERIQQASTKQQSAINRISALTSGLMLGIGRLAMVLVLLAAIPLVVQGKLTGVQLPALTLLALAAFEAVAPLPQALQQLGQTMAASSRLFRLADGGVEELPLAKDMEHSAGVTMTRIPMIERHKPLLAIEFEDVTLRYDHTKTALKQLSFSIEAGCHTAIVGESGAGKSSMIGVLLGLTPLSEGIIRINGQDTQEMAGSSIRDCFAVVPQQVQLFHATVMDNLRIAKPDATEEEVRVALRQALLEDTIAKLPNGIHTLLGEWGERLSGGERQRMGLARALLRQAPIVVFDEPATGLDVWTEEAFFRNMRTVLKDKTVLWISHKLHGLEQMDQVFVLQEGELAEQGNHDELMASNGLYRRLREFQSGEMTEVAPFVFSEAK</sequence>
<dbReference type="GO" id="GO:0034040">
    <property type="term" value="F:ATPase-coupled lipid transmembrane transporter activity"/>
    <property type="evidence" value="ECO:0007669"/>
    <property type="project" value="TreeGrafter"/>
</dbReference>
<evidence type="ECO:0000256" key="4">
    <source>
        <dbReference type="ARBA" id="ARBA00022692"/>
    </source>
</evidence>
<keyword evidence="8" id="KW-0472">Membrane</keyword>
<keyword evidence="7" id="KW-1133">Transmembrane helix</keyword>
<dbReference type="GO" id="GO:0045454">
    <property type="term" value="P:cell redox homeostasis"/>
    <property type="evidence" value="ECO:0007669"/>
    <property type="project" value="InterPro"/>
</dbReference>
<dbReference type="GO" id="GO:0140359">
    <property type="term" value="F:ABC-type transporter activity"/>
    <property type="evidence" value="ECO:0007669"/>
    <property type="project" value="InterPro"/>
</dbReference>
<reference evidence="9 10" key="1">
    <citation type="submission" date="2018-11" db="EMBL/GenBank/DDBJ databases">
        <title>Complete genome sequence of Paenibacillus baekrokdamisoli strain KCTC 33723.</title>
        <authorList>
            <person name="Kang S.W."/>
            <person name="Lee K.C."/>
            <person name="Kim K.K."/>
            <person name="Kim J.S."/>
            <person name="Kim D.S."/>
            <person name="Ko S.H."/>
            <person name="Yang S.H."/>
            <person name="Lee J.S."/>
        </authorList>
    </citation>
    <scope>NUCLEOTIDE SEQUENCE [LARGE SCALE GENOMIC DNA]</scope>
    <source>
        <strain evidence="9 10">KCTC 33723</strain>
    </source>
</reference>
<keyword evidence="5" id="KW-0547">Nucleotide-binding</keyword>
<evidence type="ECO:0000256" key="8">
    <source>
        <dbReference type="ARBA" id="ARBA00023136"/>
    </source>
</evidence>
<dbReference type="PROSITE" id="PS50893">
    <property type="entry name" value="ABC_TRANSPORTER_2"/>
    <property type="match status" value="1"/>
</dbReference>
<keyword evidence="6" id="KW-0067">ATP-binding</keyword>
<dbReference type="InterPro" id="IPR039421">
    <property type="entry name" value="Type_1_exporter"/>
</dbReference>
<dbReference type="CDD" id="cd18585">
    <property type="entry name" value="ABC_6TM_CydC"/>
    <property type="match status" value="1"/>
</dbReference>
<dbReference type="Proteomes" id="UP000275368">
    <property type="component" value="Chromosome"/>
</dbReference>
<evidence type="ECO:0000313" key="10">
    <source>
        <dbReference type="Proteomes" id="UP000275368"/>
    </source>
</evidence>
<dbReference type="NCBIfam" id="TIGR02868">
    <property type="entry name" value="CydC"/>
    <property type="match status" value="1"/>
</dbReference>
<dbReference type="InterPro" id="IPR014223">
    <property type="entry name" value="ABC_CydC/D"/>
</dbReference>
<evidence type="ECO:0000256" key="5">
    <source>
        <dbReference type="ARBA" id="ARBA00022741"/>
    </source>
</evidence>
<dbReference type="GO" id="GO:0005524">
    <property type="term" value="F:ATP binding"/>
    <property type="evidence" value="ECO:0007669"/>
    <property type="project" value="UniProtKB-KW"/>
</dbReference>
<gene>
    <name evidence="9" type="ORF">Back11_54770</name>
</gene>
<dbReference type="FunFam" id="3.40.50.300:FF:000221">
    <property type="entry name" value="Multidrug ABC transporter ATP-binding protein"/>
    <property type="match status" value="1"/>
</dbReference>
<evidence type="ECO:0000256" key="3">
    <source>
        <dbReference type="ARBA" id="ARBA00022475"/>
    </source>
</evidence>
<dbReference type="Pfam" id="PF00005">
    <property type="entry name" value="ABC_tran"/>
    <property type="match status" value="1"/>
</dbReference>
<evidence type="ECO:0000313" key="9">
    <source>
        <dbReference type="EMBL" id="BBH24132.1"/>
    </source>
</evidence>
<dbReference type="GO" id="GO:0016887">
    <property type="term" value="F:ATP hydrolysis activity"/>
    <property type="evidence" value="ECO:0007669"/>
    <property type="project" value="InterPro"/>
</dbReference>
<dbReference type="PANTHER" id="PTHR24221">
    <property type="entry name" value="ATP-BINDING CASSETTE SUB-FAMILY B"/>
    <property type="match status" value="1"/>
</dbReference>
<dbReference type="InterPro" id="IPR027417">
    <property type="entry name" value="P-loop_NTPase"/>
</dbReference>
<keyword evidence="2" id="KW-0813">Transport</keyword>
<dbReference type="SUPFAM" id="SSF52540">
    <property type="entry name" value="P-loop containing nucleoside triphosphate hydrolases"/>
    <property type="match status" value="1"/>
</dbReference>
<accession>A0A3G9J0Q8</accession>
<dbReference type="InterPro" id="IPR003593">
    <property type="entry name" value="AAA+_ATPase"/>
</dbReference>
<dbReference type="PANTHER" id="PTHR24221:SF653">
    <property type="entry name" value="TRANSPORT ATP-BINDING PROTEIN CYDC"/>
    <property type="match status" value="1"/>
</dbReference>
<dbReference type="KEGG" id="pbk:Back11_54770"/>
<dbReference type="InterPro" id="IPR017871">
    <property type="entry name" value="ABC_transporter-like_CS"/>
</dbReference>
<dbReference type="Gene3D" id="1.20.1560.10">
    <property type="entry name" value="ABC transporter type 1, transmembrane domain"/>
    <property type="match status" value="1"/>
</dbReference>
<dbReference type="SUPFAM" id="SSF90123">
    <property type="entry name" value="ABC transporter transmembrane region"/>
    <property type="match status" value="1"/>
</dbReference>
<evidence type="ECO:0000256" key="1">
    <source>
        <dbReference type="ARBA" id="ARBA00004651"/>
    </source>
</evidence>
<dbReference type="PROSITE" id="PS50929">
    <property type="entry name" value="ABC_TM1F"/>
    <property type="match status" value="1"/>
</dbReference>
<dbReference type="InterPro" id="IPR011527">
    <property type="entry name" value="ABC1_TM_dom"/>
</dbReference>
<dbReference type="InterPro" id="IPR003439">
    <property type="entry name" value="ABC_transporter-like_ATP-bd"/>
</dbReference>
<dbReference type="SMART" id="SM00382">
    <property type="entry name" value="AAA"/>
    <property type="match status" value="1"/>
</dbReference>
<dbReference type="Pfam" id="PF00664">
    <property type="entry name" value="ABC_membrane"/>
    <property type="match status" value="1"/>
</dbReference>
<dbReference type="Gene3D" id="3.40.50.300">
    <property type="entry name" value="P-loop containing nucleotide triphosphate hydrolases"/>
    <property type="match status" value="1"/>
</dbReference>
<proteinExistence type="predicted"/>
<dbReference type="GO" id="GO:0005886">
    <property type="term" value="C:plasma membrane"/>
    <property type="evidence" value="ECO:0007669"/>
    <property type="project" value="UniProtKB-SubCell"/>
</dbReference>
<dbReference type="EMBL" id="AP019308">
    <property type="protein sequence ID" value="BBH24132.1"/>
    <property type="molecule type" value="Genomic_DNA"/>
</dbReference>
<comment type="subcellular location">
    <subcellularLocation>
        <location evidence="1">Cell membrane</location>
        <topology evidence="1">Multi-pass membrane protein</topology>
    </subcellularLocation>
</comment>
<dbReference type="GO" id="GO:0034775">
    <property type="term" value="P:glutathione transmembrane transport"/>
    <property type="evidence" value="ECO:0007669"/>
    <property type="project" value="InterPro"/>
</dbReference>
<keyword evidence="3" id="KW-1003">Cell membrane</keyword>
<evidence type="ECO:0000256" key="7">
    <source>
        <dbReference type="ARBA" id="ARBA00022989"/>
    </source>
</evidence>
<name>A0A3G9J0Q8_9BACL</name>
<organism evidence="9 10">
    <name type="scientific">Paenibacillus baekrokdamisoli</name>
    <dbReference type="NCBI Taxonomy" id="1712516"/>
    <lineage>
        <taxon>Bacteria</taxon>
        <taxon>Bacillati</taxon>
        <taxon>Bacillota</taxon>
        <taxon>Bacilli</taxon>
        <taxon>Bacillales</taxon>
        <taxon>Paenibacillaceae</taxon>
        <taxon>Paenibacillus</taxon>
    </lineage>
</organism>
<keyword evidence="4" id="KW-0812">Transmembrane</keyword>
<dbReference type="OrthoDB" id="9802264at2"/>
<evidence type="ECO:0000256" key="2">
    <source>
        <dbReference type="ARBA" id="ARBA00022448"/>
    </source>
</evidence>
<dbReference type="InterPro" id="IPR036640">
    <property type="entry name" value="ABC1_TM_sf"/>
</dbReference>
<dbReference type="AlphaFoldDB" id="A0A3G9J0Q8"/>
<keyword evidence="10" id="KW-1185">Reference proteome</keyword>